<dbReference type="EMBL" id="CAFBMS010000097">
    <property type="protein sequence ID" value="CAB4926383.1"/>
    <property type="molecule type" value="Genomic_DNA"/>
</dbReference>
<gene>
    <name evidence="2" type="ORF">UFOPK3614_01148</name>
</gene>
<feature type="region of interest" description="Disordered" evidence="1">
    <location>
        <begin position="140"/>
        <end position="166"/>
    </location>
</feature>
<organism evidence="2">
    <name type="scientific">freshwater metagenome</name>
    <dbReference type="NCBI Taxonomy" id="449393"/>
    <lineage>
        <taxon>unclassified sequences</taxon>
        <taxon>metagenomes</taxon>
        <taxon>ecological metagenomes</taxon>
    </lineage>
</organism>
<proteinExistence type="predicted"/>
<evidence type="ECO:0000256" key="1">
    <source>
        <dbReference type="SAM" id="MobiDB-lite"/>
    </source>
</evidence>
<dbReference type="AlphaFoldDB" id="A0A6J7I5U8"/>
<feature type="compositionally biased region" description="Basic and acidic residues" evidence="1">
    <location>
        <begin position="140"/>
        <end position="150"/>
    </location>
</feature>
<evidence type="ECO:0000313" key="2">
    <source>
        <dbReference type="EMBL" id="CAB4926383.1"/>
    </source>
</evidence>
<protein>
    <submittedName>
        <fullName evidence="2">Unannotated protein</fullName>
    </submittedName>
</protein>
<name>A0A6J7I5U8_9ZZZZ</name>
<sequence length="166" mass="18402">MKLNDIEAIGIPTPKMNGPHGETNELRVKLESVGKLSGISTFMENYSREILDLYCDSQSVDAEIVATKVSGYLARGFAEAQSASQPSNVFRQLVNEIAKSEDLVASAISEAERIDMPGPVGQARHAQQFYVDEIRKAIEQKHPKTPDSARRKNLAQFWEQAKPGDR</sequence>
<accession>A0A6J7I5U8</accession>
<reference evidence="2" key="1">
    <citation type="submission" date="2020-05" db="EMBL/GenBank/DDBJ databases">
        <authorList>
            <person name="Chiriac C."/>
            <person name="Salcher M."/>
            <person name="Ghai R."/>
            <person name="Kavagutti S V."/>
        </authorList>
    </citation>
    <scope>NUCLEOTIDE SEQUENCE</scope>
</reference>